<proteinExistence type="predicted"/>
<gene>
    <name evidence="2" type="ORF">JKKLCJKK_00989</name>
</gene>
<dbReference type="EMBL" id="CABWIC010000011">
    <property type="protein sequence ID" value="VWL98064.1"/>
    <property type="molecule type" value="Genomic_DNA"/>
</dbReference>
<accession>A0A5K1J4M7</accession>
<dbReference type="InterPro" id="IPR036895">
    <property type="entry name" value="Uracil-DNA_glycosylase-like_sf"/>
</dbReference>
<evidence type="ECO:0000313" key="3">
    <source>
        <dbReference type="Proteomes" id="UP000405524"/>
    </source>
</evidence>
<dbReference type="Proteomes" id="UP000405524">
    <property type="component" value="Unassembled WGS sequence"/>
</dbReference>
<reference evidence="2 3" key="1">
    <citation type="submission" date="2019-10" db="EMBL/GenBank/DDBJ databases">
        <authorList>
            <person name="Wolf R A."/>
        </authorList>
    </citation>
    <scope>NUCLEOTIDE SEQUENCE [LARGE SCALE GENOMIC DNA]</scope>
    <source>
        <strain evidence="2">Collinsella_intestinalis_DSM_13632</strain>
    </source>
</reference>
<dbReference type="AlphaFoldDB" id="A0A5K1J4M7"/>
<dbReference type="Gene3D" id="3.40.470.10">
    <property type="entry name" value="Uracil-DNA glycosylase-like domain"/>
    <property type="match status" value="1"/>
</dbReference>
<dbReference type="InterPro" id="IPR005122">
    <property type="entry name" value="Uracil-DNA_glycosylase-like"/>
</dbReference>
<sequence>MSEAAKEGGLQDGAAAARVAHTLGPIFDERSRVLVLGTMPSPRSREVGFYYGHPQNRFWRVMERLHGLRDHELIDNDARRAFLLAHRIALWDVLAACNIAGASDASIANPEPNDLSRILDAAPIETVCTTGSKAAQLCRRFDGPVLTQRGIELVELPSTSPANARMRLDDLVAAYRASGAFGETA</sequence>
<dbReference type="SMART" id="SM00986">
    <property type="entry name" value="UDG"/>
    <property type="match status" value="1"/>
</dbReference>
<organism evidence="2 3">
    <name type="scientific">Collinsella intestinalis</name>
    <dbReference type="NCBI Taxonomy" id="147207"/>
    <lineage>
        <taxon>Bacteria</taxon>
        <taxon>Bacillati</taxon>
        <taxon>Actinomycetota</taxon>
        <taxon>Coriobacteriia</taxon>
        <taxon>Coriobacteriales</taxon>
        <taxon>Coriobacteriaceae</taxon>
        <taxon>Collinsella</taxon>
    </lineage>
</organism>
<dbReference type="NCBIfam" id="TIGR04274">
    <property type="entry name" value="hypoxanDNAglyco"/>
    <property type="match status" value="1"/>
</dbReference>
<name>A0A5K1J4M7_9ACTN</name>
<dbReference type="SMART" id="SM00987">
    <property type="entry name" value="UreE_C"/>
    <property type="match status" value="1"/>
</dbReference>
<evidence type="ECO:0000259" key="1">
    <source>
        <dbReference type="SMART" id="SM00986"/>
    </source>
</evidence>
<dbReference type="GeneID" id="77465974"/>
<evidence type="ECO:0000313" key="2">
    <source>
        <dbReference type="EMBL" id="VWL98064.1"/>
    </source>
</evidence>
<dbReference type="Pfam" id="PF03167">
    <property type="entry name" value="UDG"/>
    <property type="match status" value="1"/>
</dbReference>
<dbReference type="SUPFAM" id="SSF52141">
    <property type="entry name" value="Uracil-DNA glycosylase-like"/>
    <property type="match status" value="1"/>
</dbReference>
<dbReference type="OrthoDB" id="9799921at2"/>
<dbReference type="CDD" id="cd10032">
    <property type="entry name" value="UDG-F6_HDG"/>
    <property type="match status" value="1"/>
</dbReference>
<dbReference type="RefSeq" id="WP_152063578.1">
    <property type="nucleotide sequence ID" value="NZ_CABWIC010000011.1"/>
</dbReference>
<dbReference type="InterPro" id="IPR026353">
    <property type="entry name" value="Hypoxan-DNA_Glyclase"/>
</dbReference>
<protein>
    <submittedName>
        <fullName evidence="2">Uracil DNA glycosylase superfamily protein</fullName>
    </submittedName>
</protein>
<feature type="domain" description="Uracil-DNA glycosylase-like" evidence="1">
    <location>
        <begin position="24"/>
        <end position="176"/>
    </location>
</feature>